<dbReference type="VEuPathDB" id="FungiDB:UMAG_10481"/>
<dbReference type="SUPFAM" id="SSF52317">
    <property type="entry name" value="Class I glutamine amidotransferase-like"/>
    <property type="match status" value="1"/>
</dbReference>
<dbReference type="Pfam" id="PF01965">
    <property type="entry name" value="DJ-1_PfpI"/>
    <property type="match status" value="1"/>
</dbReference>
<dbReference type="KEGG" id="uma:UMAG_10481"/>
<dbReference type="InParanoid" id="A0A0D1C330"/>
<sequence length="213" mass="22215">MPSALILIAEGTEESEFTITYDVLVRGSVTTRSVLVGSSSTWSDASCAHSVAYVTCSRGVKIVPDLQLADVGGGKALEYDCIVIPGGAKGVETISANADVQALVGAMYAKGKVVGAICAGSLAIHSAAIARDSAITSHPSVKSSLDQHYAYKDDRVVVADNLITSRGPGTTFEFALALLDALVGKHNRLKIQPPMILHPSMSAHAQPEPDQLN</sequence>
<comment type="catalytic activity">
    <reaction evidence="2">
        <text>methylglyoxal + H2O = (R)-lactate + H(+)</text>
        <dbReference type="Rhea" id="RHEA:27754"/>
        <dbReference type="ChEBI" id="CHEBI:15377"/>
        <dbReference type="ChEBI" id="CHEBI:15378"/>
        <dbReference type="ChEBI" id="CHEBI:16004"/>
        <dbReference type="ChEBI" id="CHEBI:17158"/>
        <dbReference type="EC" id="4.2.1.130"/>
    </reaction>
</comment>
<evidence type="ECO:0000313" key="5">
    <source>
        <dbReference type="Proteomes" id="UP000000561"/>
    </source>
</evidence>
<gene>
    <name evidence="4" type="ORF">UMAG_10481</name>
</gene>
<dbReference type="Proteomes" id="UP000000561">
    <property type="component" value="Chromosome 10"/>
</dbReference>
<dbReference type="InterPro" id="IPR002818">
    <property type="entry name" value="DJ-1/PfpI"/>
</dbReference>
<dbReference type="PANTHER" id="PTHR48094:SF12">
    <property type="entry name" value="PARKINSON DISEASE PROTEIN 7 HOMOLOG"/>
    <property type="match status" value="1"/>
</dbReference>
<dbReference type="GO" id="GO:0005739">
    <property type="term" value="C:mitochondrion"/>
    <property type="evidence" value="ECO:0000318"/>
    <property type="project" value="GO_Central"/>
</dbReference>
<dbReference type="STRING" id="237631.A0A0D1C330"/>
<dbReference type="GO" id="GO:0006979">
    <property type="term" value="P:response to oxidative stress"/>
    <property type="evidence" value="ECO:0000318"/>
    <property type="project" value="GO_Central"/>
</dbReference>
<dbReference type="GO" id="GO:0005737">
    <property type="term" value="C:cytoplasm"/>
    <property type="evidence" value="ECO:0000318"/>
    <property type="project" value="GO_Central"/>
</dbReference>
<dbReference type="GO" id="GO:0005634">
    <property type="term" value="C:nucleus"/>
    <property type="evidence" value="ECO:0000318"/>
    <property type="project" value="GO_Central"/>
</dbReference>
<accession>A0A0D1C330</accession>
<name>A0A0D1C330_MYCMD</name>
<evidence type="ECO:0000256" key="1">
    <source>
        <dbReference type="ARBA" id="ARBA00013134"/>
    </source>
</evidence>
<dbReference type="NCBIfam" id="TIGR01383">
    <property type="entry name" value="not_thiJ"/>
    <property type="match status" value="1"/>
</dbReference>
<dbReference type="PANTHER" id="PTHR48094">
    <property type="entry name" value="PROTEIN/NUCLEIC ACID DEGLYCASE DJ-1-RELATED"/>
    <property type="match status" value="1"/>
</dbReference>
<evidence type="ECO:0000259" key="3">
    <source>
        <dbReference type="Pfam" id="PF01965"/>
    </source>
</evidence>
<dbReference type="RefSeq" id="XP_011390305.1">
    <property type="nucleotide sequence ID" value="XM_011392003.1"/>
</dbReference>
<keyword evidence="5" id="KW-1185">Reference proteome</keyword>
<dbReference type="InterPro" id="IPR050325">
    <property type="entry name" value="Prot/Nucl_acid_deglycase"/>
</dbReference>
<dbReference type="CDD" id="cd03135">
    <property type="entry name" value="GATase1_DJ-1"/>
    <property type="match status" value="1"/>
</dbReference>
<dbReference type="GeneID" id="23566509"/>
<dbReference type="EMBL" id="CM003149">
    <property type="protein sequence ID" value="KIS68092.1"/>
    <property type="molecule type" value="Genomic_DNA"/>
</dbReference>
<proteinExistence type="predicted"/>
<dbReference type="FunCoup" id="A0A0D1C330">
    <property type="interactions" value="171"/>
</dbReference>
<dbReference type="GO" id="GO:1903189">
    <property type="term" value="P:glyoxal metabolic process"/>
    <property type="evidence" value="ECO:0000318"/>
    <property type="project" value="GO_Central"/>
</dbReference>
<evidence type="ECO:0000313" key="4">
    <source>
        <dbReference type="EMBL" id="KIS68092.1"/>
    </source>
</evidence>
<protein>
    <recommendedName>
        <fullName evidence="1">D-lactate dehydratase</fullName>
        <ecNumber evidence="1">4.2.1.130</ecNumber>
    </recommendedName>
</protein>
<dbReference type="OrthoDB" id="543156at2759"/>
<dbReference type="InterPro" id="IPR029062">
    <property type="entry name" value="Class_I_gatase-like"/>
</dbReference>
<feature type="domain" description="DJ-1/PfpI" evidence="3">
    <location>
        <begin position="3"/>
        <end position="180"/>
    </location>
</feature>
<dbReference type="InterPro" id="IPR006287">
    <property type="entry name" value="DJ-1"/>
</dbReference>
<organism evidence="4 5">
    <name type="scientific">Mycosarcoma maydis</name>
    <name type="common">Corn smut fungus</name>
    <name type="synonym">Ustilago maydis</name>
    <dbReference type="NCBI Taxonomy" id="5270"/>
    <lineage>
        <taxon>Eukaryota</taxon>
        <taxon>Fungi</taxon>
        <taxon>Dikarya</taxon>
        <taxon>Basidiomycota</taxon>
        <taxon>Ustilaginomycotina</taxon>
        <taxon>Ustilaginomycetes</taxon>
        <taxon>Ustilaginales</taxon>
        <taxon>Ustilaginaceae</taxon>
        <taxon>Mycosarcoma</taxon>
    </lineage>
</organism>
<dbReference type="GO" id="GO:0019172">
    <property type="term" value="F:glyoxalase III activity"/>
    <property type="evidence" value="ECO:0007669"/>
    <property type="project" value="UniProtKB-EC"/>
</dbReference>
<reference evidence="4 5" key="1">
    <citation type="journal article" date="2006" name="Nature">
        <title>Insights from the genome of the biotrophic fungal plant pathogen Ustilago maydis.</title>
        <authorList>
            <person name="Kamper J."/>
            <person name="Kahmann R."/>
            <person name="Bolker M."/>
            <person name="Ma L.J."/>
            <person name="Brefort T."/>
            <person name="Saville B.J."/>
            <person name="Banuett F."/>
            <person name="Kronstad J.W."/>
            <person name="Gold S.E."/>
            <person name="Muller O."/>
            <person name="Perlin M.H."/>
            <person name="Wosten H.A."/>
            <person name="de Vries R."/>
            <person name="Ruiz-Herrera J."/>
            <person name="Reynaga-Pena C.G."/>
            <person name="Snetselaar K."/>
            <person name="McCann M."/>
            <person name="Perez-Martin J."/>
            <person name="Feldbrugge M."/>
            <person name="Basse C.W."/>
            <person name="Steinberg G."/>
            <person name="Ibeas J.I."/>
            <person name="Holloman W."/>
            <person name="Guzman P."/>
            <person name="Farman M."/>
            <person name="Stajich J.E."/>
            <person name="Sentandreu R."/>
            <person name="Gonzalez-Prieto J.M."/>
            <person name="Kennell J.C."/>
            <person name="Molina L."/>
            <person name="Schirawski J."/>
            <person name="Mendoza-Mendoza A."/>
            <person name="Greilinger D."/>
            <person name="Munch K."/>
            <person name="Rossel N."/>
            <person name="Scherer M."/>
            <person name="Vranes M."/>
            <person name="Ladendorf O."/>
            <person name="Vincon V."/>
            <person name="Fuchs U."/>
            <person name="Sandrock B."/>
            <person name="Meng S."/>
            <person name="Ho E.C."/>
            <person name="Cahill M.J."/>
            <person name="Boyce K.J."/>
            <person name="Klose J."/>
            <person name="Klosterman S.J."/>
            <person name="Deelstra H.J."/>
            <person name="Ortiz-Castellanos L."/>
            <person name="Li W."/>
            <person name="Sanchez-Alonso P."/>
            <person name="Schreier P.H."/>
            <person name="Hauser-Hahn I."/>
            <person name="Vaupel M."/>
            <person name="Koopmann E."/>
            <person name="Friedrich G."/>
            <person name="Voss H."/>
            <person name="Schluter T."/>
            <person name="Margolis J."/>
            <person name="Platt D."/>
            <person name="Swimmer C."/>
            <person name="Gnirke A."/>
            <person name="Chen F."/>
            <person name="Vysotskaia V."/>
            <person name="Mannhaupt G."/>
            <person name="Guldener U."/>
            <person name="Munsterkotter M."/>
            <person name="Haase D."/>
            <person name="Oesterheld M."/>
            <person name="Mewes H.W."/>
            <person name="Mauceli E.W."/>
            <person name="DeCaprio D."/>
            <person name="Wade C.M."/>
            <person name="Butler J."/>
            <person name="Young S."/>
            <person name="Jaffe D.B."/>
            <person name="Calvo S."/>
            <person name="Nusbaum C."/>
            <person name="Galagan J."/>
            <person name="Birren B.W."/>
        </authorList>
    </citation>
    <scope>NUCLEOTIDE SEQUENCE [LARGE SCALE GENOMIC DNA]</scope>
    <source>
        <strain evidence="5">DSM 14603 / FGSC 9021 / UM521</strain>
    </source>
</reference>
<dbReference type="EC" id="4.2.1.130" evidence="1"/>
<evidence type="ECO:0000256" key="2">
    <source>
        <dbReference type="ARBA" id="ARBA00048082"/>
    </source>
</evidence>
<dbReference type="Gene3D" id="3.40.50.880">
    <property type="match status" value="1"/>
</dbReference>
<dbReference type="AlphaFoldDB" id="A0A0D1C330"/>